<protein>
    <recommendedName>
        <fullName evidence="11">MFS transporter</fullName>
    </recommendedName>
</protein>
<feature type="transmembrane region" description="Helical" evidence="8">
    <location>
        <begin position="105"/>
        <end position="124"/>
    </location>
</feature>
<evidence type="ECO:0000256" key="2">
    <source>
        <dbReference type="ARBA" id="ARBA00022448"/>
    </source>
</evidence>
<keyword evidence="6 8" id="KW-0472">Membrane</keyword>
<evidence type="ECO:0000256" key="4">
    <source>
        <dbReference type="ARBA" id="ARBA00022692"/>
    </source>
</evidence>
<dbReference type="GO" id="GO:0022857">
    <property type="term" value="F:transmembrane transporter activity"/>
    <property type="evidence" value="ECO:0007669"/>
    <property type="project" value="InterPro"/>
</dbReference>
<dbReference type="RefSeq" id="WP_046723968.1">
    <property type="nucleotide sequence ID" value="NZ_CP011114.1"/>
</dbReference>
<reference evidence="9 10" key="2">
    <citation type="journal article" date="2016" name="Genome Announc.">
        <title>Genome Sequence of a Gram-Positive Diazotroph, Paenibacillus durus Type Strain ATCC 35681.</title>
        <authorList>
            <person name="Halim M.A."/>
            <person name="Rahman A.Y."/>
            <person name="Sim K.S."/>
            <person name="Yam H.C."/>
            <person name="Rahim A.A."/>
            <person name="Ghazali A.H."/>
            <person name="Najimudin N."/>
        </authorList>
    </citation>
    <scope>NUCLEOTIDE SEQUENCE [LARGE SCALE GENOMIC DNA]</scope>
    <source>
        <strain evidence="9 10">ATCC 35681</strain>
    </source>
</reference>
<keyword evidence="5 8" id="KW-1133">Transmembrane helix</keyword>
<dbReference type="HOGENOM" id="CLU_034180_15_2_9"/>
<feature type="transmembrane region" description="Helical" evidence="8">
    <location>
        <begin position="230"/>
        <end position="252"/>
    </location>
</feature>
<feature type="transmembrane region" description="Helical" evidence="8">
    <location>
        <begin position="145"/>
        <end position="167"/>
    </location>
</feature>
<feature type="region of interest" description="Disordered" evidence="7">
    <location>
        <begin position="198"/>
        <end position="220"/>
    </location>
</feature>
<dbReference type="PANTHER" id="PTHR43266:SF2">
    <property type="entry name" value="MAJOR FACILITATOR SUPERFAMILY (MFS) PROFILE DOMAIN-CONTAINING PROTEIN"/>
    <property type="match status" value="1"/>
</dbReference>
<evidence type="ECO:0000256" key="3">
    <source>
        <dbReference type="ARBA" id="ARBA00022475"/>
    </source>
</evidence>
<keyword evidence="4 8" id="KW-0812">Transmembrane</keyword>
<dbReference type="EMBL" id="CP011114">
    <property type="protein sequence ID" value="AKG37413.1"/>
    <property type="molecule type" value="Genomic_DNA"/>
</dbReference>
<evidence type="ECO:0000313" key="9">
    <source>
        <dbReference type="EMBL" id="AKG37413.1"/>
    </source>
</evidence>
<feature type="transmembrane region" description="Helical" evidence="8">
    <location>
        <begin position="360"/>
        <end position="384"/>
    </location>
</feature>
<evidence type="ECO:0000313" key="10">
    <source>
        <dbReference type="Proteomes" id="UP000034189"/>
    </source>
</evidence>
<feature type="transmembrane region" description="Helical" evidence="8">
    <location>
        <begin position="323"/>
        <end position="348"/>
    </location>
</feature>
<evidence type="ECO:0000256" key="6">
    <source>
        <dbReference type="ARBA" id="ARBA00023136"/>
    </source>
</evidence>
<dbReference type="GO" id="GO:0005886">
    <property type="term" value="C:plasma membrane"/>
    <property type="evidence" value="ECO:0007669"/>
    <property type="project" value="UniProtKB-SubCell"/>
</dbReference>
<feature type="transmembrane region" description="Helical" evidence="8">
    <location>
        <begin position="272"/>
        <end position="292"/>
    </location>
</feature>
<gene>
    <name evidence="9" type="ORF">VK70_25480</name>
</gene>
<evidence type="ECO:0000256" key="7">
    <source>
        <dbReference type="SAM" id="MobiDB-lite"/>
    </source>
</evidence>
<dbReference type="Gene3D" id="1.20.1250.20">
    <property type="entry name" value="MFS general substrate transporter like domains"/>
    <property type="match status" value="1"/>
</dbReference>
<keyword evidence="3" id="KW-1003">Cell membrane</keyword>
<dbReference type="Proteomes" id="UP000034189">
    <property type="component" value="Chromosome"/>
</dbReference>
<dbReference type="InterPro" id="IPR011701">
    <property type="entry name" value="MFS"/>
</dbReference>
<proteinExistence type="predicted"/>
<evidence type="ECO:0000256" key="1">
    <source>
        <dbReference type="ARBA" id="ARBA00004651"/>
    </source>
</evidence>
<name>A0A0F7FFI5_PAEDU</name>
<feature type="transmembrane region" description="Helical" evidence="8">
    <location>
        <begin position="390"/>
        <end position="412"/>
    </location>
</feature>
<dbReference type="CDD" id="cd06173">
    <property type="entry name" value="MFS_MefA_like"/>
    <property type="match status" value="1"/>
</dbReference>
<evidence type="ECO:0000256" key="5">
    <source>
        <dbReference type="ARBA" id="ARBA00022989"/>
    </source>
</evidence>
<dbReference type="SUPFAM" id="SSF103473">
    <property type="entry name" value="MFS general substrate transporter"/>
    <property type="match status" value="1"/>
</dbReference>
<organism evidence="9 10">
    <name type="scientific">Paenibacillus durus ATCC 35681</name>
    <dbReference type="NCBI Taxonomy" id="1333534"/>
    <lineage>
        <taxon>Bacteria</taxon>
        <taxon>Bacillati</taxon>
        <taxon>Bacillota</taxon>
        <taxon>Bacilli</taxon>
        <taxon>Bacillales</taxon>
        <taxon>Paenibacillaceae</taxon>
        <taxon>Paenibacillus</taxon>
    </lineage>
</organism>
<evidence type="ECO:0000256" key="8">
    <source>
        <dbReference type="SAM" id="Phobius"/>
    </source>
</evidence>
<keyword evidence="2" id="KW-0813">Transport</keyword>
<dbReference type="Pfam" id="PF07690">
    <property type="entry name" value="MFS_1"/>
    <property type="match status" value="1"/>
</dbReference>
<dbReference type="PANTHER" id="PTHR43266">
    <property type="entry name" value="MACROLIDE-EFFLUX PROTEIN"/>
    <property type="match status" value="1"/>
</dbReference>
<reference evidence="9 10" key="1">
    <citation type="submission" date="2015-03" db="EMBL/GenBank/DDBJ databases">
        <authorList>
            <person name="Abdul Halim M."/>
        </authorList>
    </citation>
    <scope>NUCLEOTIDE SEQUENCE [LARGE SCALE GENOMIC DNA]</scope>
    <source>
        <strain evidence="9 10">ATCC 35681</strain>
    </source>
</reference>
<evidence type="ECO:0008006" key="11">
    <source>
        <dbReference type="Google" id="ProtNLM"/>
    </source>
</evidence>
<dbReference type="AlphaFoldDB" id="A0A0F7FFI5"/>
<sequence length="427" mass="44893">MTHQSTANSGISAGYYRLFAAGIINGIGDRFSQVAMLSLILQLTGSGMAVGLSLGVKLIPYLALAPLGGYLGGKLPRKTIMMATDIARIPFALSFLWVTGEDRLWLLYIGSFMLAAGEAIYAPVRKSSIPLLARRDALLRTNAMEQMLTGCVLILGALTGGFVSHWFGPQTAFVLNAVSFLGAALIISGISFPRTLPEEQEDESKEGHGTDTLAEDGADGRQSRFKSLPAVIAGSVCLQIVLGYELLVSIVSGLDNVLISVYAIRVFHAGDIGVGAFYASLGVGLTLSFWAGQLVKRNLLAAALGGLLLEGLLHIGISVTGSFAAVCGLYVLTSLVSGIGYASLDTLLMPETPARRQPLLFGLMTAAGNTLLGLSMLLAGYLLTRVEPRLMGLAGGVCFAAIAVVLGVYAWIKGRKGRKVSVLPRTP</sequence>
<comment type="subcellular location">
    <subcellularLocation>
        <location evidence="1">Cell membrane</location>
        <topology evidence="1">Multi-pass membrane protein</topology>
    </subcellularLocation>
</comment>
<accession>A0A0F7FFI5</accession>
<feature type="transmembrane region" description="Helical" evidence="8">
    <location>
        <begin position="173"/>
        <end position="192"/>
    </location>
</feature>
<dbReference type="OrthoDB" id="9775268at2"/>
<dbReference type="InterPro" id="IPR036259">
    <property type="entry name" value="MFS_trans_sf"/>
</dbReference>
<dbReference type="PATRIC" id="fig|1333534.5.peg.5567"/>